<dbReference type="OrthoDB" id="2599887at2"/>
<protein>
    <submittedName>
        <fullName evidence="1">Spore germination protein GerPE</fullName>
    </submittedName>
</protein>
<sequence length="126" mass="14209">MIKRTSIVNSTRVNSISSSSVFQIGDSVQITPRSWILAVQRQLQLFYGNEGSFAAYPIFTREHPRPVVTERVTVNRYNASSFIRINNINIAAVAASSVYHIGSTSYIDAATRIKHIRQIQKLPDER</sequence>
<dbReference type="KEGG" id="aia:AWH56_016125"/>
<evidence type="ECO:0000313" key="1">
    <source>
        <dbReference type="EMBL" id="QOY34251.1"/>
    </source>
</evidence>
<reference evidence="1 2" key="2">
    <citation type="journal article" date="2019" name="Int. J. Syst. Evol. Microbiol.">
        <title>Anaerobacillus isosaccharinicus sp. nov., an alkaliphilic bacterium which degrades isosaccharinic acid.</title>
        <authorList>
            <person name="Bassil N.M."/>
            <person name="Lloyd J.R."/>
        </authorList>
    </citation>
    <scope>NUCLEOTIDE SEQUENCE [LARGE SCALE GENOMIC DNA]</scope>
    <source>
        <strain evidence="1 2">NB2006</strain>
    </source>
</reference>
<dbReference type="EMBL" id="CP063356">
    <property type="protein sequence ID" value="QOY34251.1"/>
    <property type="molecule type" value="Genomic_DNA"/>
</dbReference>
<organism evidence="1 2">
    <name type="scientific">Anaerobacillus isosaccharinicus</name>
    <dbReference type="NCBI Taxonomy" id="1532552"/>
    <lineage>
        <taxon>Bacteria</taxon>
        <taxon>Bacillati</taxon>
        <taxon>Bacillota</taxon>
        <taxon>Bacilli</taxon>
        <taxon>Bacillales</taxon>
        <taxon>Bacillaceae</taxon>
        <taxon>Anaerobacillus</taxon>
    </lineage>
</organism>
<keyword evidence="2" id="KW-1185">Reference proteome</keyword>
<dbReference type="Proteomes" id="UP000180175">
    <property type="component" value="Chromosome"/>
</dbReference>
<gene>
    <name evidence="1" type="ORF">AWH56_016125</name>
</gene>
<dbReference type="RefSeq" id="WP_083388748.1">
    <property type="nucleotide sequence ID" value="NZ_CP063356.2"/>
</dbReference>
<evidence type="ECO:0000313" key="2">
    <source>
        <dbReference type="Proteomes" id="UP000180175"/>
    </source>
</evidence>
<dbReference type="Pfam" id="PF10970">
    <property type="entry name" value="GerPE"/>
    <property type="match status" value="1"/>
</dbReference>
<proteinExistence type="predicted"/>
<name>A0A7S7R9V4_9BACI</name>
<reference evidence="1 2" key="1">
    <citation type="journal article" date="2017" name="Genome Announc.">
        <title>Draft Genome Sequences of Four Alkaliphilic Bacteria Belonging to the Anaerobacillus Genus.</title>
        <authorList>
            <person name="Bassil N.M."/>
            <person name="Lloyd J.R."/>
        </authorList>
    </citation>
    <scope>NUCLEOTIDE SEQUENCE [LARGE SCALE GENOMIC DNA]</scope>
    <source>
        <strain evidence="1 2">NB2006</strain>
    </source>
</reference>
<accession>A0A7S7R9V4</accession>
<dbReference type="AlphaFoldDB" id="A0A7S7R9V4"/>
<dbReference type="InterPro" id="IPR024496">
    <property type="entry name" value="Spore_germ_GerPE"/>
</dbReference>